<evidence type="ECO:0000313" key="1">
    <source>
        <dbReference type="EMBL" id="SQB10150.1"/>
    </source>
</evidence>
<dbReference type="EMBL" id="UAVW01000003">
    <property type="protein sequence ID" value="SQB10150.1"/>
    <property type="molecule type" value="Genomic_DNA"/>
</dbReference>
<accession>A0A2X2W8Y3</accession>
<proteinExistence type="predicted"/>
<sequence length="226" mass="26451">MKIELYPKSMLERLWKKDKKWFSDGIGQKPICLRCGNPLDEQLMVNSLCRHAKIYICQQCGADEAMRDYAKIVMPFESWYGVTSKRVEELPKSGSLPLTTVCSFLDIFPSTVAPDKSKSGRPDCEIAYSRSDYDGYRWWTTWFHCRQEPIPENLSKEIDQFQNALFCMPEFKTLGTMQKLCIIAAPVGDSEFNLFSETTHLYIWLRMLTQPKNYNLYVHYYQKELS</sequence>
<dbReference type="AlphaFoldDB" id="A0A2X2W8Y3"/>
<protein>
    <submittedName>
        <fullName evidence="1">Uncharacterized protein</fullName>
    </submittedName>
</protein>
<name>A0A2X2W8Y3_9FIRM</name>
<evidence type="ECO:0000313" key="2">
    <source>
        <dbReference type="Proteomes" id="UP000251853"/>
    </source>
</evidence>
<keyword evidence="2" id="KW-1185">Reference proteome</keyword>
<organism evidence="1 2">
    <name type="scientific">Enterocloster clostridioformis</name>
    <dbReference type="NCBI Taxonomy" id="1531"/>
    <lineage>
        <taxon>Bacteria</taxon>
        <taxon>Bacillati</taxon>
        <taxon>Bacillota</taxon>
        <taxon>Clostridia</taxon>
        <taxon>Lachnospirales</taxon>
        <taxon>Lachnospiraceae</taxon>
        <taxon>Enterocloster</taxon>
    </lineage>
</organism>
<dbReference type="RefSeq" id="WP_174713909.1">
    <property type="nucleotide sequence ID" value="NZ_JAIWZC010000001.1"/>
</dbReference>
<dbReference type="Proteomes" id="UP000251853">
    <property type="component" value="Unassembled WGS sequence"/>
</dbReference>
<gene>
    <name evidence="1" type="ORF">NCTC11224_01457</name>
</gene>
<reference evidence="1 2" key="1">
    <citation type="submission" date="2018-06" db="EMBL/GenBank/DDBJ databases">
        <authorList>
            <consortium name="Pathogen Informatics"/>
            <person name="Doyle S."/>
        </authorList>
    </citation>
    <scope>NUCLEOTIDE SEQUENCE [LARGE SCALE GENOMIC DNA]</scope>
    <source>
        <strain evidence="1 2">NCTC11224</strain>
    </source>
</reference>